<dbReference type="CDD" id="cd06267">
    <property type="entry name" value="PBP1_LacI_sugar_binding-like"/>
    <property type="match status" value="1"/>
</dbReference>
<dbReference type="GO" id="GO:0003700">
    <property type="term" value="F:DNA-binding transcription factor activity"/>
    <property type="evidence" value="ECO:0007669"/>
    <property type="project" value="TreeGrafter"/>
</dbReference>
<dbReference type="Pfam" id="PF00356">
    <property type="entry name" value="LacI"/>
    <property type="match status" value="1"/>
</dbReference>
<keyword evidence="3" id="KW-0804">Transcription</keyword>
<keyword evidence="1" id="KW-0805">Transcription regulation</keyword>
<evidence type="ECO:0000256" key="3">
    <source>
        <dbReference type="ARBA" id="ARBA00023163"/>
    </source>
</evidence>
<dbReference type="InterPro" id="IPR000843">
    <property type="entry name" value="HTH_LacI"/>
</dbReference>
<dbReference type="RefSeq" id="WP_220201960.1">
    <property type="nucleotide sequence ID" value="NZ_BNJK01000001.1"/>
</dbReference>
<keyword evidence="2" id="KW-0238">DNA-binding</keyword>
<name>A0A8J3ICI4_9CHLR</name>
<dbReference type="PANTHER" id="PTHR30146:SF109">
    <property type="entry name" value="HTH-TYPE TRANSCRIPTIONAL REGULATOR GALS"/>
    <property type="match status" value="1"/>
</dbReference>
<evidence type="ECO:0000313" key="6">
    <source>
        <dbReference type="Proteomes" id="UP000597444"/>
    </source>
</evidence>
<gene>
    <name evidence="5" type="ORF">KSF_010860</name>
</gene>
<dbReference type="CDD" id="cd01392">
    <property type="entry name" value="HTH_LacI"/>
    <property type="match status" value="1"/>
</dbReference>
<dbReference type="InterPro" id="IPR028082">
    <property type="entry name" value="Peripla_BP_I"/>
</dbReference>
<evidence type="ECO:0000256" key="1">
    <source>
        <dbReference type="ARBA" id="ARBA00023015"/>
    </source>
</evidence>
<dbReference type="PANTHER" id="PTHR30146">
    <property type="entry name" value="LACI-RELATED TRANSCRIPTIONAL REPRESSOR"/>
    <property type="match status" value="1"/>
</dbReference>
<organism evidence="5 6">
    <name type="scientific">Reticulibacter mediterranei</name>
    <dbReference type="NCBI Taxonomy" id="2778369"/>
    <lineage>
        <taxon>Bacteria</taxon>
        <taxon>Bacillati</taxon>
        <taxon>Chloroflexota</taxon>
        <taxon>Ktedonobacteria</taxon>
        <taxon>Ktedonobacterales</taxon>
        <taxon>Reticulibacteraceae</taxon>
        <taxon>Reticulibacter</taxon>
    </lineage>
</organism>
<protein>
    <submittedName>
        <fullName evidence="5">Transcriptional regulator</fullName>
    </submittedName>
</protein>
<evidence type="ECO:0000259" key="4">
    <source>
        <dbReference type="PROSITE" id="PS50932"/>
    </source>
</evidence>
<dbReference type="GO" id="GO:0000976">
    <property type="term" value="F:transcription cis-regulatory region binding"/>
    <property type="evidence" value="ECO:0007669"/>
    <property type="project" value="TreeGrafter"/>
</dbReference>
<dbReference type="SUPFAM" id="SSF53822">
    <property type="entry name" value="Periplasmic binding protein-like I"/>
    <property type="match status" value="1"/>
</dbReference>
<dbReference type="Gene3D" id="1.10.260.40">
    <property type="entry name" value="lambda repressor-like DNA-binding domains"/>
    <property type="match status" value="1"/>
</dbReference>
<dbReference type="PROSITE" id="PS50932">
    <property type="entry name" value="HTH_LACI_2"/>
    <property type="match status" value="1"/>
</dbReference>
<dbReference type="Gene3D" id="3.40.50.2300">
    <property type="match status" value="2"/>
</dbReference>
<reference evidence="5" key="1">
    <citation type="submission" date="2020-10" db="EMBL/GenBank/DDBJ databases">
        <title>Taxonomic study of unclassified bacteria belonging to the class Ktedonobacteria.</title>
        <authorList>
            <person name="Yabe S."/>
            <person name="Wang C.M."/>
            <person name="Zheng Y."/>
            <person name="Sakai Y."/>
            <person name="Cavaletti L."/>
            <person name="Monciardini P."/>
            <person name="Donadio S."/>
        </authorList>
    </citation>
    <scope>NUCLEOTIDE SEQUENCE</scope>
    <source>
        <strain evidence="5">ID150040</strain>
    </source>
</reference>
<proteinExistence type="predicted"/>
<dbReference type="SMART" id="SM00354">
    <property type="entry name" value="HTH_LACI"/>
    <property type="match status" value="1"/>
</dbReference>
<accession>A0A8J3ICI4</accession>
<comment type="caution">
    <text evidence="5">The sequence shown here is derived from an EMBL/GenBank/DDBJ whole genome shotgun (WGS) entry which is preliminary data.</text>
</comment>
<dbReference type="PROSITE" id="PS00356">
    <property type="entry name" value="HTH_LACI_1"/>
    <property type="match status" value="1"/>
</dbReference>
<dbReference type="InterPro" id="IPR010982">
    <property type="entry name" value="Lambda_DNA-bd_dom_sf"/>
</dbReference>
<keyword evidence="6" id="KW-1185">Reference proteome</keyword>
<feature type="domain" description="HTH lacI-type" evidence="4">
    <location>
        <begin position="2"/>
        <end position="56"/>
    </location>
</feature>
<dbReference type="AlphaFoldDB" id="A0A8J3ICI4"/>
<sequence>MVTLQDIALAVGVTPTTVANALKGRGNVSEATRQRILKCAEELRYRPNMLARSLAQGKTYTLGFLLPTIANPFYPEIAEAVERTANQHGYQMLLCNTLYDSALGQQHLDRLISRWIDGVIIMGSSMDISAASMPFQQGLPTVLCDWQEDEVVGNFPQVSVDFRTAGRIAAQHLLDLGHHHLAIIVDEPQQTLRLEGFCSALQTAGLPLATEMIEQGHSTLESGYAAAQRLLALPTRPTAIFATTDWMALGTIEATLDAGLQVPQDLSVIGLDDIAISAHIRPPLTTVAVPKFQLAKEATELLFGLIDETPDLPLSRLIEPTLVIRRSTTAHTTDD</sequence>
<dbReference type="InterPro" id="IPR046335">
    <property type="entry name" value="LacI/GalR-like_sensor"/>
</dbReference>
<evidence type="ECO:0000256" key="2">
    <source>
        <dbReference type="ARBA" id="ARBA00023125"/>
    </source>
</evidence>
<dbReference type="Pfam" id="PF13377">
    <property type="entry name" value="Peripla_BP_3"/>
    <property type="match status" value="1"/>
</dbReference>
<evidence type="ECO:0000313" key="5">
    <source>
        <dbReference type="EMBL" id="GHO91038.1"/>
    </source>
</evidence>
<dbReference type="SUPFAM" id="SSF47413">
    <property type="entry name" value="lambda repressor-like DNA-binding domains"/>
    <property type="match status" value="1"/>
</dbReference>
<dbReference type="EMBL" id="BNJK01000001">
    <property type="protein sequence ID" value="GHO91038.1"/>
    <property type="molecule type" value="Genomic_DNA"/>
</dbReference>
<dbReference type="Proteomes" id="UP000597444">
    <property type="component" value="Unassembled WGS sequence"/>
</dbReference>